<dbReference type="Pfam" id="PF00881">
    <property type="entry name" value="Nitroreductase"/>
    <property type="match status" value="2"/>
</dbReference>
<gene>
    <name evidence="7" type="ORF">LCGC14_0645540</name>
</gene>
<feature type="domain" description="Nitroreductase" evidence="6">
    <location>
        <begin position="7"/>
        <end position="59"/>
    </location>
</feature>
<dbReference type="InterPro" id="IPR000415">
    <property type="entry name" value="Nitroreductase-like"/>
</dbReference>
<evidence type="ECO:0000259" key="6">
    <source>
        <dbReference type="Pfam" id="PF00881"/>
    </source>
</evidence>
<dbReference type="CDD" id="cd02138">
    <property type="entry name" value="TdsD-like"/>
    <property type="match status" value="1"/>
</dbReference>
<keyword evidence="4" id="KW-0288">FMN</keyword>
<evidence type="ECO:0000256" key="5">
    <source>
        <dbReference type="ARBA" id="ARBA00023002"/>
    </source>
</evidence>
<feature type="domain" description="Nitroreductase" evidence="6">
    <location>
        <begin position="68"/>
        <end position="148"/>
    </location>
</feature>
<keyword evidence="3" id="KW-0285">Flavoprotein</keyword>
<evidence type="ECO:0000313" key="7">
    <source>
        <dbReference type="EMBL" id="KKN49174.1"/>
    </source>
</evidence>
<dbReference type="PANTHER" id="PTHR43673:SF2">
    <property type="entry name" value="NITROREDUCTASE"/>
    <property type="match status" value="1"/>
</dbReference>
<evidence type="ECO:0000256" key="1">
    <source>
        <dbReference type="ARBA" id="ARBA00001917"/>
    </source>
</evidence>
<sequence>MNVKEAIEKRRAFRSLDPVKITDELIQNLVEVVEISPSCANKQPWKLIFVRKKQVLEEIFTNLSVGNKWVKNASMIIAVFSKPENDCIIGDRLYYLFDTGMATAFLILRATELGLVAHPIAGFKESKTKEILGIPDEMRLITLVIIGKHSSEVNPVLSDAMKLGEKQRPPRKALDEFIFINHYDNKYLSDKGRE</sequence>
<protein>
    <recommendedName>
        <fullName evidence="6">Nitroreductase domain-containing protein</fullName>
    </recommendedName>
</protein>
<reference evidence="7" key="1">
    <citation type="journal article" date="2015" name="Nature">
        <title>Complex archaea that bridge the gap between prokaryotes and eukaryotes.</title>
        <authorList>
            <person name="Spang A."/>
            <person name="Saw J.H."/>
            <person name="Jorgensen S.L."/>
            <person name="Zaremba-Niedzwiedzka K."/>
            <person name="Martijn J."/>
            <person name="Lind A.E."/>
            <person name="van Eijk R."/>
            <person name="Schleper C."/>
            <person name="Guy L."/>
            <person name="Ettema T.J."/>
        </authorList>
    </citation>
    <scope>NUCLEOTIDE SEQUENCE</scope>
</reference>
<comment type="similarity">
    <text evidence="2">Belongs to the nitroreductase family.</text>
</comment>
<evidence type="ECO:0000256" key="4">
    <source>
        <dbReference type="ARBA" id="ARBA00022643"/>
    </source>
</evidence>
<dbReference type="SUPFAM" id="SSF55469">
    <property type="entry name" value="FMN-dependent nitroreductase-like"/>
    <property type="match status" value="1"/>
</dbReference>
<dbReference type="GO" id="GO:0016491">
    <property type="term" value="F:oxidoreductase activity"/>
    <property type="evidence" value="ECO:0007669"/>
    <property type="project" value="UniProtKB-KW"/>
</dbReference>
<dbReference type="InterPro" id="IPR029479">
    <property type="entry name" value="Nitroreductase"/>
</dbReference>
<dbReference type="AlphaFoldDB" id="A0A0F9R330"/>
<dbReference type="EMBL" id="LAZR01001180">
    <property type="protein sequence ID" value="KKN49174.1"/>
    <property type="molecule type" value="Genomic_DNA"/>
</dbReference>
<name>A0A0F9R330_9ZZZZ</name>
<comment type="caution">
    <text evidence="7">The sequence shown here is derived from an EMBL/GenBank/DDBJ whole genome shotgun (WGS) entry which is preliminary data.</text>
</comment>
<keyword evidence="5" id="KW-0560">Oxidoreductase</keyword>
<organism evidence="7">
    <name type="scientific">marine sediment metagenome</name>
    <dbReference type="NCBI Taxonomy" id="412755"/>
    <lineage>
        <taxon>unclassified sequences</taxon>
        <taxon>metagenomes</taxon>
        <taxon>ecological metagenomes</taxon>
    </lineage>
</organism>
<proteinExistence type="inferred from homology"/>
<comment type="cofactor">
    <cofactor evidence="1">
        <name>FMN</name>
        <dbReference type="ChEBI" id="CHEBI:58210"/>
    </cofactor>
</comment>
<evidence type="ECO:0000256" key="2">
    <source>
        <dbReference type="ARBA" id="ARBA00007118"/>
    </source>
</evidence>
<dbReference type="Gene3D" id="3.40.109.10">
    <property type="entry name" value="NADH Oxidase"/>
    <property type="match status" value="1"/>
</dbReference>
<dbReference type="PANTHER" id="PTHR43673">
    <property type="entry name" value="NAD(P)H NITROREDUCTASE YDGI-RELATED"/>
    <property type="match status" value="1"/>
</dbReference>
<evidence type="ECO:0000256" key="3">
    <source>
        <dbReference type="ARBA" id="ARBA00022630"/>
    </source>
</evidence>
<accession>A0A0F9R330</accession>